<proteinExistence type="predicted"/>
<accession>A0A4Y2TPM8</accession>
<dbReference type="EMBL" id="BGPR01029535">
    <property type="protein sequence ID" value="GBO01367.1"/>
    <property type="molecule type" value="Genomic_DNA"/>
</dbReference>
<dbReference type="AlphaFoldDB" id="A0A4Y2TPM8"/>
<sequence length="146" mass="16424">MHILMITHSPHCSSPQSSYPTLLLPTILLSHNPPFPQFSSSPSQLISDFLSSSRGPNLGRTVVFRLASQRGPQKAIRLLQSDFKLFGIPTLPFRYANFHRVFTLTKAFLSRVPNIPVWNSGECPASTDRLSLPIWRRTFSPVFCIS</sequence>
<reference evidence="1 2" key="1">
    <citation type="journal article" date="2019" name="Sci. Rep.">
        <title>Orb-weaving spider Araneus ventricosus genome elucidates the spidroin gene catalogue.</title>
        <authorList>
            <person name="Kono N."/>
            <person name="Nakamura H."/>
            <person name="Ohtoshi R."/>
            <person name="Moran D.A.P."/>
            <person name="Shinohara A."/>
            <person name="Yoshida Y."/>
            <person name="Fujiwara M."/>
            <person name="Mori M."/>
            <person name="Tomita M."/>
            <person name="Arakawa K."/>
        </authorList>
    </citation>
    <scope>NUCLEOTIDE SEQUENCE [LARGE SCALE GENOMIC DNA]</scope>
</reference>
<evidence type="ECO:0000313" key="2">
    <source>
        <dbReference type="Proteomes" id="UP000499080"/>
    </source>
</evidence>
<organism evidence="1 2">
    <name type="scientific">Araneus ventricosus</name>
    <name type="common">Orbweaver spider</name>
    <name type="synonym">Epeira ventricosa</name>
    <dbReference type="NCBI Taxonomy" id="182803"/>
    <lineage>
        <taxon>Eukaryota</taxon>
        <taxon>Metazoa</taxon>
        <taxon>Ecdysozoa</taxon>
        <taxon>Arthropoda</taxon>
        <taxon>Chelicerata</taxon>
        <taxon>Arachnida</taxon>
        <taxon>Araneae</taxon>
        <taxon>Araneomorphae</taxon>
        <taxon>Entelegynae</taxon>
        <taxon>Araneoidea</taxon>
        <taxon>Araneidae</taxon>
        <taxon>Araneus</taxon>
    </lineage>
</organism>
<dbReference type="Proteomes" id="UP000499080">
    <property type="component" value="Unassembled WGS sequence"/>
</dbReference>
<gene>
    <name evidence="1" type="ORF">AVEN_245330_1</name>
</gene>
<evidence type="ECO:0000313" key="1">
    <source>
        <dbReference type="EMBL" id="GBO01367.1"/>
    </source>
</evidence>
<keyword evidence="2" id="KW-1185">Reference proteome</keyword>
<name>A0A4Y2TPM8_ARAVE</name>
<comment type="caution">
    <text evidence="1">The sequence shown here is derived from an EMBL/GenBank/DDBJ whole genome shotgun (WGS) entry which is preliminary data.</text>
</comment>
<protein>
    <submittedName>
        <fullName evidence="1">Uncharacterized protein</fullName>
    </submittedName>
</protein>